<evidence type="ECO:0000313" key="3">
    <source>
        <dbReference type="EMBL" id="QCD96239.1"/>
    </source>
</evidence>
<organism evidence="3 4">
    <name type="scientific">Vigna unguiculata</name>
    <name type="common">Cowpea</name>
    <dbReference type="NCBI Taxonomy" id="3917"/>
    <lineage>
        <taxon>Eukaryota</taxon>
        <taxon>Viridiplantae</taxon>
        <taxon>Streptophyta</taxon>
        <taxon>Embryophyta</taxon>
        <taxon>Tracheophyta</taxon>
        <taxon>Spermatophyta</taxon>
        <taxon>Magnoliopsida</taxon>
        <taxon>eudicotyledons</taxon>
        <taxon>Gunneridae</taxon>
        <taxon>Pentapetalae</taxon>
        <taxon>rosids</taxon>
        <taxon>fabids</taxon>
        <taxon>Fabales</taxon>
        <taxon>Fabaceae</taxon>
        <taxon>Papilionoideae</taxon>
        <taxon>50 kb inversion clade</taxon>
        <taxon>NPAAA clade</taxon>
        <taxon>indigoferoid/millettioid clade</taxon>
        <taxon>Phaseoleae</taxon>
        <taxon>Vigna</taxon>
    </lineage>
</organism>
<gene>
    <name evidence="3" type="ORF">DEO72_LG6g941</name>
</gene>
<dbReference type="Proteomes" id="UP000501690">
    <property type="component" value="Linkage Group LG6"/>
</dbReference>
<proteinExistence type="predicted"/>
<dbReference type="EMBL" id="CP039350">
    <property type="protein sequence ID" value="QCD96239.1"/>
    <property type="molecule type" value="Genomic_DNA"/>
</dbReference>
<accession>A0A4D6M4I6</accession>
<evidence type="ECO:0000313" key="4">
    <source>
        <dbReference type="Proteomes" id="UP000501690"/>
    </source>
</evidence>
<keyword evidence="2" id="KW-1133">Transmembrane helix</keyword>
<evidence type="ECO:0000256" key="1">
    <source>
        <dbReference type="SAM" id="MobiDB-lite"/>
    </source>
</evidence>
<keyword evidence="2" id="KW-0812">Transmembrane</keyword>
<feature type="transmembrane region" description="Helical" evidence="2">
    <location>
        <begin position="26"/>
        <end position="46"/>
    </location>
</feature>
<protein>
    <submittedName>
        <fullName evidence="3">Uncharacterized protein</fullName>
    </submittedName>
</protein>
<sequence>MGSTSKVRRSLGARNFQPLIPLGMNMMGYLHCVAVVVQSQIVMVQLRKMSIILAQASKAHLGENSRNSKPGVDRASCSSESISLKQEHLAKARNREVVRLCSKVSLRRGAHGLGDRAPRLGERREMFMLGEGRSRPSEMSSPKRGFVIDDIGDAANT</sequence>
<name>A0A4D6M4I6_VIGUN</name>
<keyword evidence="4" id="KW-1185">Reference proteome</keyword>
<feature type="region of interest" description="Disordered" evidence="1">
    <location>
        <begin position="131"/>
        <end position="157"/>
    </location>
</feature>
<dbReference type="AlphaFoldDB" id="A0A4D6M4I6"/>
<reference evidence="3 4" key="1">
    <citation type="submission" date="2019-04" db="EMBL/GenBank/DDBJ databases">
        <title>An improved genome assembly and genetic linkage map for asparagus bean, Vigna unguiculata ssp. sesquipedialis.</title>
        <authorList>
            <person name="Xia Q."/>
            <person name="Zhang R."/>
            <person name="Dong Y."/>
        </authorList>
    </citation>
    <scope>NUCLEOTIDE SEQUENCE [LARGE SCALE GENOMIC DNA]</scope>
    <source>
        <tissue evidence="3">Leaf</tissue>
    </source>
</reference>
<keyword evidence="2" id="KW-0472">Membrane</keyword>
<evidence type="ECO:0000256" key="2">
    <source>
        <dbReference type="SAM" id="Phobius"/>
    </source>
</evidence>